<comment type="caution">
    <text evidence="2">The sequence shown here is derived from an EMBL/GenBank/DDBJ whole genome shotgun (WGS) entry which is preliminary data.</text>
</comment>
<protein>
    <submittedName>
        <fullName evidence="2">Uncharacterized protein</fullName>
    </submittedName>
</protein>
<dbReference type="EMBL" id="NQIK02000007">
    <property type="protein sequence ID" value="KAF7567955.1"/>
    <property type="molecule type" value="Genomic_DNA"/>
</dbReference>
<dbReference type="OMA" id="YLPTMAM"/>
<evidence type="ECO:0000313" key="3">
    <source>
        <dbReference type="EMBL" id="KAI1512259.1"/>
    </source>
</evidence>
<accession>A0A2W1GPW1</accession>
<reference evidence="3" key="2">
    <citation type="submission" date="2021-05" db="EMBL/GenBank/DDBJ databases">
        <authorList>
            <person name="Moolhuijzen P.M."/>
            <person name="Moffat C.S."/>
        </authorList>
    </citation>
    <scope>NUCLEOTIDE SEQUENCE</scope>
    <source>
        <strain evidence="3">86-124</strain>
    </source>
</reference>
<proteinExistence type="predicted"/>
<name>A0A2W1GPW1_9PLEO</name>
<evidence type="ECO:0000313" key="5">
    <source>
        <dbReference type="Proteomes" id="UP000249757"/>
    </source>
</evidence>
<dbReference type="Proteomes" id="UP000245464">
    <property type="component" value="Chromosome 7"/>
</dbReference>
<keyword evidence="1" id="KW-0175">Coiled coil</keyword>
<evidence type="ECO:0000256" key="1">
    <source>
        <dbReference type="SAM" id="Coils"/>
    </source>
</evidence>
<evidence type="ECO:0000313" key="4">
    <source>
        <dbReference type="Proteomes" id="UP000245464"/>
    </source>
</evidence>
<keyword evidence="5" id="KW-1185">Reference proteome</keyword>
<dbReference type="AlphaFoldDB" id="A0A2W1GPW1"/>
<reference evidence="2" key="1">
    <citation type="journal article" date="2018" name="BMC Genomics">
        <title>Comparative genomics of the wheat fungal pathogen Pyrenophora tritici-repentis reveals chromosomal variations and genome plasticity.</title>
        <authorList>
            <person name="Moolhuijzen P."/>
            <person name="See P.T."/>
            <person name="Hane J.K."/>
            <person name="Shi G."/>
            <person name="Liu Z."/>
            <person name="Oliver R.P."/>
            <person name="Moffat C.S."/>
        </authorList>
    </citation>
    <scope>NUCLEOTIDE SEQUENCE [LARGE SCALE GENOMIC DNA]</scope>
    <source>
        <strain evidence="2">M4</strain>
    </source>
</reference>
<evidence type="ECO:0000313" key="2">
    <source>
        <dbReference type="EMBL" id="KAF7567955.1"/>
    </source>
</evidence>
<dbReference type="Proteomes" id="UP000249757">
    <property type="component" value="Unassembled WGS sequence"/>
</dbReference>
<reference evidence="5" key="4">
    <citation type="journal article" date="2022" name="Microb. Genom.">
        <title>A global pangenome for the wheat fungal pathogen Pyrenophora tritici-repentis and prediction of effector protein structural homology.</title>
        <authorList>
            <person name="Moolhuijzen P.M."/>
            <person name="See P.T."/>
            <person name="Shi G."/>
            <person name="Powell H.R."/>
            <person name="Cockram J."/>
            <person name="Jorgensen L.N."/>
            <person name="Benslimane H."/>
            <person name="Strelkov S.E."/>
            <person name="Turner J."/>
            <person name="Liu Z."/>
            <person name="Moffat C.S."/>
        </authorList>
    </citation>
    <scope>NUCLEOTIDE SEQUENCE [LARGE SCALE GENOMIC DNA]</scope>
</reference>
<dbReference type="OrthoDB" id="4338954at2759"/>
<dbReference type="EMBL" id="NRDI02000012">
    <property type="protein sequence ID" value="KAI1512259.1"/>
    <property type="molecule type" value="Genomic_DNA"/>
</dbReference>
<organism evidence="2 4">
    <name type="scientific">Pyrenophora tritici-repentis</name>
    <dbReference type="NCBI Taxonomy" id="45151"/>
    <lineage>
        <taxon>Eukaryota</taxon>
        <taxon>Fungi</taxon>
        <taxon>Dikarya</taxon>
        <taxon>Ascomycota</taxon>
        <taxon>Pezizomycotina</taxon>
        <taxon>Dothideomycetes</taxon>
        <taxon>Pleosporomycetidae</taxon>
        <taxon>Pleosporales</taxon>
        <taxon>Pleosporineae</taxon>
        <taxon>Pleosporaceae</taxon>
        <taxon>Pyrenophora</taxon>
    </lineage>
</organism>
<reference evidence="3" key="3">
    <citation type="journal article" date="2022" name="bioRxiv">
        <title>A global pangenome for the wheat fungal pathogen Pyrenophora tritici-repentis and prediction of effector protein structural homology.</title>
        <authorList>
            <person name="Moolhuijzen P."/>
            <person name="See P.T."/>
            <person name="Shi G."/>
            <person name="Powell H.R."/>
            <person name="Cockram J."/>
            <person name="Jorgensen L.N."/>
            <person name="Benslimane H."/>
            <person name="Strelkov S.E."/>
            <person name="Turner J."/>
            <person name="Liu Z."/>
            <person name="Moffat C.S."/>
        </authorList>
    </citation>
    <scope>NUCLEOTIDE SEQUENCE</scope>
    <source>
        <strain evidence="3">86-124</strain>
    </source>
</reference>
<feature type="coiled-coil region" evidence="1">
    <location>
        <begin position="131"/>
        <end position="158"/>
    </location>
</feature>
<sequence>MSFLLRTSTPLRQRLFTTSARARNAISIQDAAAAHMASTPGASAVPRLGKVAKWYLPTMAMVAAGMIYFPRGTASAQPRRPLTLGDANANIGFGVTNALNEANRKVHVTLQPTQEQRNQMLMDSYGERSSLEDMERALAGLEEKLSSKKDRATMLEEAYGGRASIEDLQRAMELYEVQ</sequence>
<gene>
    <name evidence="3" type="ORF">Ptr86124_009099</name>
    <name evidence="2" type="ORF">PtrM4_125680</name>
</gene>